<reference evidence="12" key="1">
    <citation type="journal article" date="2019" name="Int. J. Syst. Evol. Microbiol.">
        <title>The Global Catalogue of Microorganisms (GCM) 10K type strain sequencing project: providing services to taxonomists for standard genome sequencing and annotation.</title>
        <authorList>
            <consortium name="The Broad Institute Genomics Platform"/>
            <consortium name="The Broad Institute Genome Sequencing Center for Infectious Disease"/>
            <person name="Wu L."/>
            <person name="Ma J."/>
        </authorList>
    </citation>
    <scope>NUCLEOTIDE SEQUENCE [LARGE SCALE GENOMIC DNA]</scope>
    <source>
        <strain evidence="12">CGMCC 1.10759</strain>
    </source>
</reference>
<dbReference type="SUPFAM" id="SSF110111">
    <property type="entry name" value="Ctag/Cox11"/>
    <property type="match status" value="1"/>
</dbReference>
<comment type="subcellular location">
    <subcellularLocation>
        <location evidence="2">Cell inner membrane</location>
        <topology evidence="2">Single-pass type II membrane protein</topology>
        <orientation evidence="2">Periplasmic side</orientation>
    </subcellularLocation>
</comment>
<comment type="similarity">
    <text evidence="3">Belongs to the COX11/CtaG family.</text>
</comment>
<proteinExistence type="inferred from homology"/>
<comment type="function">
    <text evidence="1">Exerts its effect at some terminal stage of cytochrome c oxidase synthesis, probably by being involved in the insertion of the copper B into subunit I.</text>
</comment>
<evidence type="ECO:0000256" key="3">
    <source>
        <dbReference type="ARBA" id="ARBA00009620"/>
    </source>
</evidence>
<evidence type="ECO:0000256" key="6">
    <source>
        <dbReference type="ARBA" id="ARBA00022968"/>
    </source>
</evidence>
<dbReference type="PIRSF" id="PIRSF005413">
    <property type="entry name" value="COX11"/>
    <property type="match status" value="1"/>
</dbReference>
<accession>A0ABV8SUY0</accession>
<dbReference type="InterPro" id="IPR007533">
    <property type="entry name" value="Cyt_c_oxidase_assmbl_CtaG"/>
</dbReference>
<keyword evidence="7 10" id="KW-1133">Transmembrane helix</keyword>
<feature type="transmembrane region" description="Helical" evidence="10">
    <location>
        <begin position="17"/>
        <end position="38"/>
    </location>
</feature>
<dbReference type="InterPro" id="IPR023471">
    <property type="entry name" value="CtaG/Cox11_dom_sf"/>
</dbReference>
<protein>
    <recommendedName>
        <fullName evidence="4">Cytochrome c oxidase assembly protein CtaG</fullName>
    </recommendedName>
</protein>
<sequence>MEEATLKKANRSLTRQLWIFAAGSFAFGFALVPLYNVICDVTGYGDKTKLVQASNFTAPEDVNRVVTIELMGDAPSIGDWEFRPEVGSIEVHPGKLTEAKFYARNLRTQAVVAQAIPSIAPLQATKYFHKTECFCFTPQPFDAQQERELTVRFIVDPKLPVNIDRLTLSYVMYDAKSTS</sequence>
<dbReference type="NCBIfam" id="NF003465">
    <property type="entry name" value="PRK05089.1"/>
    <property type="match status" value="1"/>
</dbReference>
<keyword evidence="12" id="KW-1185">Reference proteome</keyword>
<dbReference type="PANTHER" id="PTHR21320:SF3">
    <property type="entry name" value="CYTOCHROME C OXIDASE ASSEMBLY PROTEIN COX11, MITOCHONDRIAL-RELATED"/>
    <property type="match status" value="1"/>
</dbReference>
<dbReference type="Pfam" id="PF04442">
    <property type="entry name" value="CtaG_Cox11"/>
    <property type="match status" value="1"/>
</dbReference>
<dbReference type="RefSeq" id="WP_380597607.1">
    <property type="nucleotide sequence ID" value="NZ_JBHSDU010000003.1"/>
</dbReference>
<keyword evidence="9 10" id="KW-0472">Membrane</keyword>
<keyword evidence="6" id="KW-0735">Signal-anchor</keyword>
<keyword evidence="5 10" id="KW-0812">Transmembrane</keyword>
<dbReference type="PANTHER" id="PTHR21320">
    <property type="entry name" value="CYTOCHROME C OXIDASE ASSEMBLY PROTEIN COX11-RELATED"/>
    <property type="match status" value="1"/>
</dbReference>
<evidence type="ECO:0000313" key="11">
    <source>
        <dbReference type="EMBL" id="MFC4310259.1"/>
    </source>
</evidence>
<keyword evidence="8" id="KW-0186">Copper</keyword>
<evidence type="ECO:0000256" key="8">
    <source>
        <dbReference type="ARBA" id="ARBA00023008"/>
    </source>
</evidence>
<name>A0ABV8SUY0_9GAMM</name>
<evidence type="ECO:0000313" key="12">
    <source>
        <dbReference type="Proteomes" id="UP001595904"/>
    </source>
</evidence>
<evidence type="ECO:0000256" key="2">
    <source>
        <dbReference type="ARBA" id="ARBA00004382"/>
    </source>
</evidence>
<dbReference type="Gene3D" id="2.60.370.10">
    <property type="entry name" value="Ctag/Cox11"/>
    <property type="match status" value="1"/>
</dbReference>
<comment type="caution">
    <text evidence="11">The sequence shown here is derived from an EMBL/GenBank/DDBJ whole genome shotgun (WGS) entry which is preliminary data.</text>
</comment>
<dbReference type="EMBL" id="JBHSDU010000003">
    <property type="protein sequence ID" value="MFC4310259.1"/>
    <property type="molecule type" value="Genomic_DNA"/>
</dbReference>
<evidence type="ECO:0000256" key="4">
    <source>
        <dbReference type="ARBA" id="ARBA00015384"/>
    </source>
</evidence>
<organism evidence="11 12">
    <name type="scientific">Steroidobacter flavus</name>
    <dbReference type="NCBI Taxonomy" id="1842136"/>
    <lineage>
        <taxon>Bacteria</taxon>
        <taxon>Pseudomonadati</taxon>
        <taxon>Pseudomonadota</taxon>
        <taxon>Gammaproteobacteria</taxon>
        <taxon>Steroidobacterales</taxon>
        <taxon>Steroidobacteraceae</taxon>
        <taxon>Steroidobacter</taxon>
    </lineage>
</organism>
<evidence type="ECO:0000256" key="7">
    <source>
        <dbReference type="ARBA" id="ARBA00022989"/>
    </source>
</evidence>
<evidence type="ECO:0000256" key="10">
    <source>
        <dbReference type="SAM" id="Phobius"/>
    </source>
</evidence>
<evidence type="ECO:0000256" key="1">
    <source>
        <dbReference type="ARBA" id="ARBA00004007"/>
    </source>
</evidence>
<dbReference type="Proteomes" id="UP001595904">
    <property type="component" value="Unassembled WGS sequence"/>
</dbReference>
<evidence type="ECO:0000256" key="5">
    <source>
        <dbReference type="ARBA" id="ARBA00022692"/>
    </source>
</evidence>
<gene>
    <name evidence="11" type="ORF">ACFPN2_14295</name>
</gene>
<evidence type="ECO:0000256" key="9">
    <source>
        <dbReference type="ARBA" id="ARBA00023136"/>
    </source>
</evidence>